<dbReference type="AlphaFoldDB" id="A0A5N6PY85"/>
<proteinExistence type="predicted"/>
<evidence type="ECO:0000313" key="3">
    <source>
        <dbReference type="Proteomes" id="UP000326396"/>
    </source>
</evidence>
<feature type="coiled-coil region" evidence="1">
    <location>
        <begin position="61"/>
        <end position="91"/>
    </location>
</feature>
<keyword evidence="1" id="KW-0175">Coiled coil</keyword>
<organism evidence="2 3">
    <name type="scientific">Mikania micrantha</name>
    <name type="common">bitter vine</name>
    <dbReference type="NCBI Taxonomy" id="192012"/>
    <lineage>
        <taxon>Eukaryota</taxon>
        <taxon>Viridiplantae</taxon>
        <taxon>Streptophyta</taxon>
        <taxon>Embryophyta</taxon>
        <taxon>Tracheophyta</taxon>
        <taxon>Spermatophyta</taxon>
        <taxon>Magnoliopsida</taxon>
        <taxon>eudicotyledons</taxon>
        <taxon>Gunneridae</taxon>
        <taxon>Pentapetalae</taxon>
        <taxon>asterids</taxon>
        <taxon>campanulids</taxon>
        <taxon>Asterales</taxon>
        <taxon>Asteraceae</taxon>
        <taxon>Asteroideae</taxon>
        <taxon>Heliantheae alliance</taxon>
        <taxon>Eupatorieae</taxon>
        <taxon>Mikania</taxon>
    </lineage>
</organism>
<reference evidence="2 3" key="1">
    <citation type="submission" date="2019-05" db="EMBL/GenBank/DDBJ databases">
        <title>Mikania micrantha, genome provides insights into the molecular mechanism of rapid growth.</title>
        <authorList>
            <person name="Liu B."/>
        </authorList>
    </citation>
    <scope>NUCLEOTIDE SEQUENCE [LARGE SCALE GENOMIC DNA]</scope>
    <source>
        <strain evidence="2">NLD-2019</strain>
        <tissue evidence="2">Leaf</tissue>
    </source>
</reference>
<name>A0A5N6PY85_9ASTR</name>
<protein>
    <submittedName>
        <fullName evidence="2">Uncharacterized protein</fullName>
    </submittedName>
</protein>
<sequence>MQEELKRCTQESGDSESVNQLECMECALGQRRGHIRGVGRVVRHPTPDVSSTYPPQQGEWQNQMDERVEQLQQQQQERDRERDRVMEEMSRQMEEMRRLWERQHHHDPYSVDRNKVWRRTYGGFDGGRSIKTIRLGDDNHGAFWKIKKMFDFNISKRHEKDASNVRRSSKIANSNDEFQSRLIFEIYKNMSSTHELS</sequence>
<dbReference type="OrthoDB" id="764584at2759"/>
<dbReference type="EMBL" id="SZYD01000002">
    <property type="protein sequence ID" value="KAD7117758.1"/>
    <property type="molecule type" value="Genomic_DNA"/>
</dbReference>
<gene>
    <name evidence="2" type="ORF">E3N88_05026</name>
</gene>
<evidence type="ECO:0000256" key="1">
    <source>
        <dbReference type="SAM" id="Coils"/>
    </source>
</evidence>
<accession>A0A5N6PY85</accession>
<evidence type="ECO:0000313" key="2">
    <source>
        <dbReference type="EMBL" id="KAD7117758.1"/>
    </source>
</evidence>
<comment type="caution">
    <text evidence="2">The sequence shown here is derived from an EMBL/GenBank/DDBJ whole genome shotgun (WGS) entry which is preliminary data.</text>
</comment>
<keyword evidence="3" id="KW-1185">Reference proteome</keyword>
<dbReference type="Proteomes" id="UP000326396">
    <property type="component" value="Linkage Group LG10"/>
</dbReference>